<feature type="domain" description="Reverse transcriptase zinc-binding" evidence="1">
    <location>
        <begin position="51"/>
        <end position="135"/>
    </location>
</feature>
<name>A0A7J6VWK9_THATH</name>
<organism evidence="2 3">
    <name type="scientific">Thalictrum thalictroides</name>
    <name type="common">Rue-anemone</name>
    <name type="synonym">Anemone thalictroides</name>
    <dbReference type="NCBI Taxonomy" id="46969"/>
    <lineage>
        <taxon>Eukaryota</taxon>
        <taxon>Viridiplantae</taxon>
        <taxon>Streptophyta</taxon>
        <taxon>Embryophyta</taxon>
        <taxon>Tracheophyta</taxon>
        <taxon>Spermatophyta</taxon>
        <taxon>Magnoliopsida</taxon>
        <taxon>Ranunculales</taxon>
        <taxon>Ranunculaceae</taxon>
        <taxon>Thalictroideae</taxon>
        <taxon>Thalictrum</taxon>
    </lineage>
</organism>
<dbReference type="InterPro" id="IPR026960">
    <property type="entry name" value="RVT-Znf"/>
</dbReference>
<evidence type="ECO:0000313" key="2">
    <source>
        <dbReference type="EMBL" id="KAF5188560.1"/>
    </source>
</evidence>
<gene>
    <name evidence="2" type="ORF">FRX31_021853</name>
</gene>
<proteinExistence type="predicted"/>
<sequence>MVSVLITEGRWNDYVQLLQFAILKNQILRTKINSFLLADRVCWSLSSSGIFSTNSAYKALHTPGPRVPWHRLVWSKLVMPRHAFTCWQLFAGNLPTQDRLIRRKVLLHSQCCLCDQSCENSKHLFFDCSYSQVVWNGVKALIGLNTDTRSVNWEWRSILRHCKSKNCLSEVYAAYVCAAVRSIWSERNNRVFNNTRQTATVTRD</sequence>
<dbReference type="AlphaFoldDB" id="A0A7J6VWK9"/>
<comment type="caution">
    <text evidence="2">The sequence shown here is derived from an EMBL/GenBank/DDBJ whole genome shotgun (WGS) entry which is preliminary data.</text>
</comment>
<dbReference type="Proteomes" id="UP000554482">
    <property type="component" value="Unassembled WGS sequence"/>
</dbReference>
<evidence type="ECO:0000313" key="3">
    <source>
        <dbReference type="Proteomes" id="UP000554482"/>
    </source>
</evidence>
<accession>A0A7J6VWK9</accession>
<dbReference type="OrthoDB" id="1743286at2759"/>
<dbReference type="PANTHER" id="PTHR33116">
    <property type="entry name" value="REVERSE TRANSCRIPTASE ZINC-BINDING DOMAIN-CONTAINING PROTEIN-RELATED-RELATED"/>
    <property type="match status" value="1"/>
</dbReference>
<dbReference type="Pfam" id="PF13966">
    <property type="entry name" value="zf-RVT"/>
    <property type="match status" value="1"/>
</dbReference>
<dbReference type="PANTHER" id="PTHR33116:SF84">
    <property type="entry name" value="RNA-DIRECTED DNA POLYMERASE"/>
    <property type="match status" value="1"/>
</dbReference>
<feature type="non-terminal residue" evidence="2">
    <location>
        <position position="204"/>
    </location>
</feature>
<dbReference type="EMBL" id="JABWDY010026607">
    <property type="protein sequence ID" value="KAF5188560.1"/>
    <property type="molecule type" value="Genomic_DNA"/>
</dbReference>
<keyword evidence="3" id="KW-1185">Reference proteome</keyword>
<protein>
    <submittedName>
        <fullName evidence="2">Zf-rvt domain-containing protein</fullName>
    </submittedName>
</protein>
<evidence type="ECO:0000259" key="1">
    <source>
        <dbReference type="Pfam" id="PF13966"/>
    </source>
</evidence>
<reference evidence="2 3" key="1">
    <citation type="submission" date="2020-06" db="EMBL/GenBank/DDBJ databases">
        <title>Transcriptomic and genomic resources for Thalictrum thalictroides and T. hernandezii: Facilitating candidate gene discovery in an emerging model plant lineage.</title>
        <authorList>
            <person name="Arias T."/>
            <person name="Riano-Pachon D.M."/>
            <person name="Di Stilio V.S."/>
        </authorList>
    </citation>
    <scope>NUCLEOTIDE SEQUENCE [LARGE SCALE GENOMIC DNA]</scope>
    <source>
        <strain evidence="3">cv. WT478/WT964</strain>
        <tissue evidence="2">Leaves</tissue>
    </source>
</reference>